<organism evidence="2 3">
    <name type="scientific">Araneus ventricosus</name>
    <name type="common">Orbweaver spider</name>
    <name type="synonym">Epeira ventricosa</name>
    <dbReference type="NCBI Taxonomy" id="182803"/>
    <lineage>
        <taxon>Eukaryota</taxon>
        <taxon>Metazoa</taxon>
        <taxon>Ecdysozoa</taxon>
        <taxon>Arthropoda</taxon>
        <taxon>Chelicerata</taxon>
        <taxon>Arachnida</taxon>
        <taxon>Araneae</taxon>
        <taxon>Araneomorphae</taxon>
        <taxon>Entelegynae</taxon>
        <taxon>Araneoidea</taxon>
        <taxon>Araneidae</taxon>
        <taxon>Araneus</taxon>
    </lineage>
</organism>
<keyword evidence="3" id="KW-1185">Reference proteome</keyword>
<comment type="caution">
    <text evidence="2">The sequence shown here is derived from an EMBL/GenBank/DDBJ whole genome shotgun (WGS) entry which is preliminary data.</text>
</comment>
<dbReference type="Gene3D" id="3.30.420.10">
    <property type="entry name" value="Ribonuclease H-like superfamily/Ribonuclease H"/>
    <property type="match status" value="1"/>
</dbReference>
<dbReference type="AlphaFoldDB" id="A0A4Y2N0E8"/>
<dbReference type="EMBL" id="BGPR01008240">
    <property type="protein sequence ID" value="GBN32443.1"/>
    <property type="molecule type" value="Genomic_DNA"/>
</dbReference>
<dbReference type="GO" id="GO:0015074">
    <property type="term" value="P:DNA integration"/>
    <property type="evidence" value="ECO:0007669"/>
    <property type="project" value="InterPro"/>
</dbReference>
<protein>
    <recommendedName>
        <fullName evidence="1">Integrase catalytic domain-containing protein</fullName>
    </recommendedName>
</protein>
<dbReference type="SUPFAM" id="SSF53098">
    <property type="entry name" value="Ribonuclease H-like"/>
    <property type="match status" value="1"/>
</dbReference>
<sequence length="314" mass="36327">MSVFKTVSDLKFISVFKNDNGILRVKTKITYRKDYESFLAPILLPGKCLFTRLIKSVHIENFHAGIQLVQTILRKKFWILRTRKTIRNVLYECVKCKLFGSKPMSNEPTPLPPDRVSDCDVFEIVVFDLAGPLFLKNGEKVWIALFTCAVYGAIHLELVRSLSSNSFNLAMRRFIVRRGRPKTIYSENGTNFKGPCNELSNLDWNQIQREDNLERMSRKFNPPTASWWERLARVITELLRRTLGNSVLPFEELQTVICGCESVVNSKPLTYILKKSWELVPLMFLIENCCLDVTDFEAIDQGHFQIELGFVQNF</sequence>
<dbReference type="InterPro" id="IPR041588">
    <property type="entry name" value="Integrase_H2C2"/>
</dbReference>
<dbReference type="Pfam" id="PF17921">
    <property type="entry name" value="Integrase_H2C2"/>
    <property type="match status" value="1"/>
</dbReference>
<dbReference type="InterPro" id="IPR036397">
    <property type="entry name" value="RNaseH_sf"/>
</dbReference>
<gene>
    <name evidence="2" type="ORF">AVEN_142283_1</name>
</gene>
<evidence type="ECO:0000259" key="1">
    <source>
        <dbReference type="PROSITE" id="PS50994"/>
    </source>
</evidence>
<reference evidence="2 3" key="1">
    <citation type="journal article" date="2019" name="Sci. Rep.">
        <title>Orb-weaving spider Araneus ventricosus genome elucidates the spidroin gene catalogue.</title>
        <authorList>
            <person name="Kono N."/>
            <person name="Nakamura H."/>
            <person name="Ohtoshi R."/>
            <person name="Moran D.A.P."/>
            <person name="Shinohara A."/>
            <person name="Yoshida Y."/>
            <person name="Fujiwara M."/>
            <person name="Mori M."/>
            <person name="Tomita M."/>
            <person name="Arakawa K."/>
        </authorList>
    </citation>
    <scope>NUCLEOTIDE SEQUENCE [LARGE SCALE GENOMIC DNA]</scope>
</reference>
<feature type="domain" description="Integrase catalytic" evidence="1">
    <location>
        <begin position="109"/>
        <end position="289"/>
    </location>
</feature>
<dbReference type="OrthoDB" id="6434541at2759"/>
<evidence type="ECO:0000313" key="3">
    <source>
        <dbReference type="Proteomes" id="UP000499080"/>
    </source>
</evidence>
<proteinExistence type="predicted"/>
<dbReference type="PANTHER" id="PTHR47331">
    <property type="entry name" value="PHD-TYPE DOMAIN-CONTAINING PROTEIN"/>
    <property type="match status" value="1"/>
</dbReference>
<accession>A0A4Y2N0E8</accession>
<dbReference type="InterPro" id="IPR001584">
    <property type="entry name" value="Integrase_cat-core"/>
</dbReference>
<evidence type="ECO:0000313" key="2">
    <source>
        <dbReference type="EMBL" id="GBN32443.1"/>
    </source>
</evidence>
<dbReference type="PROSITE" id="PS50994">
    <property type="entry name" value="INTEGRASE"/>
    <property type="match status" value="1"/>
</dbReference>
<dbReference type="InterPro" id="IPR012337">
    <property type="entry name" value="RNaseH-like_sf"/>
</dbReference>
<dbReference type="PANTHER" id="PTHR47331:SF2">
    <property type="match status" value="1"/>
</dbReference>
<name>A0A4Y2N0E8_ARAVE</name>
<dbReference type="GO" id="GO:0003676">
    <property type="term" value="F:nucleic acid binding"/>
    <property type="evidence" value="ECO:0007669"/>
    <property type="project" value="InterPro"/>
</dbReference>
<dbReference type="Proteomes" id="UP000499080">
    <property type="component" value="Unassembled WGS sequence"/>
</dbReference>